<dbReference type="EMBL" id="CP003349">
    <property type="protein sequence ID" value="AFD09020.1"/>
    <property type="molecule type" value="Genomic_DNA"/>
</dbReference>
<reference evidence="2" key="1">
    <citation type="submission" date="2012-02" db="EMBL/GenBank/DDBJ databases">
        <title>The complete genome of Solitalea canadensis DSM 3403.</title>
        <authorList>
            <consortium name="US DOE Joint Genome Institute (JGI-PGF)"/>
            <person name="Lucas S."/>
            <person name="Copeland A."/>
            <person name="Lapidus A."/>
            <person name="Glavina del Rio T."/>
            <person name="Dalin E."/>
            <person name="Tice H."/>
            <person name="Bruce D."/>
            <person name="Goodwin L."/>
            <person name="Pitluck S."/>
            <person name="Peters L."/>
            <person name="Ovchinnikova G."/>
            <person name="Lu M."/>
            <person name="Kyrpides N."/>
            <person name="Mavromatis K."/>
            <person name="Ivanova N."/>
            <person name="Brettin T."/>
            <person name="Detter J.C."/>
            <person name="Han C."/>
            <person name="Larimer F."/>
            <person name="Land M."/>
            <person name="Hauser L."/>
            <person name="Markowitz V."/>
            <person name="Cheng J.-F."/>
            <person name="Hugenholtz P."/>
            <person name="Woyke T."/>
            <person name="Wu D."/>
            <person name="Spring S."/>
            <person name="Schroeder M."/>
            <person name="Kopitz M."/>
            <person name="Brambilla E."/>
            <person name="Klenk H.-P."/>
            <person name="Eisen J.A."/>
        </authorList>
    </citation>
    <scope>NUCLEOTIDE SEQUENCE</scope>
    <source>
        <strain evidence="2">DSM 3403</strain>
    </source>
</reference>
<protein>
    <recommendedName>
        <fullName evidence="4">Tetratricopeptide repeat protein</fullName>
    </recommendedName>
</protein>
<dbReference type="KEGG" id="scn:Solca_4030"/>
<keyword evidence="3" id="KW-1185">Reference proteome</keyword>
<dbReference type="PROSITE" id="PS50005">
    <property type="entry name" value="TPR"/>
    <property type="match status" value="2"/>
</dbReference>
<dbReference type="eggNOG" id="COG0457">
    <property type="taxonomic scope" value="Bacteria"/>
</dbReference>
<accession>H8KMM9</accession>
<feature type="repeat" description="TPR" evidence="1">
    <location>
        <begin position="61"/>
        <end position="94"/>
    </location>
</feature>
<evidence type="ECO:0000313" key="3">
    <source>
        <dbReference type="Proteomes" id="UP000007590"/>
    </source>
</evidence>
<evidence type="ECO:0008006" key="4">
    <source>
        <dbReference type="Google" id="ProtNLM"/>
    </source>
</evidence>
<organism evidence="2 3">
    <name type="scientific">Solitalea canadensis (strain ATCC 29591 / DSM 3403 / JCM 21819 / LMG 8368 / NBRC 15130 / NCIMB 12057 / USAM 9D)</name>
    <name type="common">Flexibacter canadensis</name>
    <dbReference type="NCBI Taxonomy" id="929556"/>
    <lineage>
        <taxon>Bacteria</taxon>
        <taxon>Pseudomonadati</taxon>
        <taxon>Bacteroidota</taxon>
        <taxon>Sphingobacteriia</taxon>
        <taxon>Sphingobacteriales</taxon>
        <taxon>Sphingobacteriaceae</taxon>
        <taxon>Solitalea</taxon>
    </lineage>
</organism>
<dbReference type="Gene3D" id="1.25.40.10">
    <property type="entry name" value="Tetratricopeptide repeat domain"/>
    <property type="match status" value="2"/>
</dbReference>
<dbReference type="RefSeq" id="WP_014682243.1">
    <property type="nucleotide sequence ID" value="NC_017770.1"/>
</dbReference>
<feature type="repeat" description="TPR" evidence="1">
    <location>
        <begin position="179"/>
        <end position="212"/>
    </location>
</feature>
<proteinExistence type="predicted"/>
<dbReference type="STRING" id="929556.Solca_4030"/>
<dbReference type="InterPro" id="IPR019734">
    <property type="entry name" value="TPR_rpt"/>
</dbReference>
<sequence length="386" mass="43328">MKISLIPFFTASLFILSAGSTIARPIIIHSIYIDDDDLDRYVQRLRTDQLGDRKETAFMSAGAEFLSGYNYYEKQSYDMASMYFENTINKDPNNPYAYYLLGISLIKQNDKYKTQKAQEYLAKAYQLNASLKQRYQADVPVSEKPSSSSVTGYNDLNSYIEHLKYSKANNQEDTRFMTPGNYILSGIEYFEEGTYGSAQTRFETAIKADPNNAYCNYLLGISVLAQGNKAGQAYLDKSIQLAPALKSRYANDLATAKASHQKYTNKIEGKSTNQPVVVEKKGGALTFGNYTCHQTIYNGASSAGQSFTHQYKGYFELKSNGTYKWLDNGQTGKYQYNSATGKITWLSGKLATMKIASSLFMRGEKTAQITLTIKGSYIWECGCDKK</sequence>
<dbReference type="OrthoDB" id="886120at2"/>
<keyword evidence="1" id="KW-0802">TPR repeat</keyword>
<dbReference type="SUPFAM" id="SSF48452">
    <property type="entry name" value="TPR-like"/>
    <property type="match status" value="1"/>
</dbReference>
<evidence type="ECO:0000256" key="1">
    <source>
        <dbReference type="PROSITE-ProRule" id="PRU00339"/>
    </source>
</evidence>
<name>H8KMM9_SOLCM</name>
<gene>
    <name evidence="2" type="ordered locus">Solca_4030</name>
</gene>
<dbReference type="Proteomes" id="UP000007590">
    <property type="component" value="Chromosome"/>
</dbReference>
<dbReference type="InterPro" id="IPR011990">
    <property type="entry name" value="TPR-like_helical_dom_sf"/>
</dbReference>
<dbReference type="HOGENOM" id="CLU_731276_0_0_10"/>
<evidence type="ECO:0000313" key="2">
    <source>
        <dbReference type="EMBL" id="AFD09020.1"/>
    </source>
</evidence>
<dbReference type="Pfam" id="PF13432">
    <property type="entry name" value="TPR_16"/>
    <property type="match status" value="1"/>
</dbReference>
<dbReference type="AlphaFoldDB" id="H8KMM9"/>